<proteinExistence type="predicted"/>
<feature type="domain" description="Response regulatory" evidence="4">
    <location>
        <begin position="4"/>
        <end position="120"/>
    </location>
</feature>
<name>A0A1H4SWS4_9BRAD</name>
<evidence type="ECO:0000256" key="1">
    <source>
        <dbReference type="ARBA" id="ARBA00022553"/>
    </source>
</evidence>
<dbReference type="SUPFAM" id="SSF46894">
    <property type="entry name" value="C-terminal effector domain of the bipartite response regulators"/>
    <property type="match status" value="1"/>
</dbReference>
<protein>
    <submittedName>
        <fullName evidence="5">Two component transcriptional regulator, LuxR family</fullName>
    </submittedName>
</protein>
<dbReference type="InterPro" id="IPR051015">
    <property type="entry name" value="EvgA-like"/>
</dbReference>
<dbReference type="PANTHER" id="PTHR45566:SF2">
    <property type="entry name" value="NARL SUBFAMILY"/>
    <property type="match status" value="1"/>
</dbReference>
<dbReference type="GO" id="GO:0003677">
    <property type="term" value="F:DNA binding"/>
    <property type="evidence" value="ECO:0007669"/>
    <property type="project" value="UniProtKB-KW"/>
</dbReference>
<evidence type="ECO:0000313" key="5">
    <source>
        <dbReference type="EMBL" id="SEC48675.1"/>
    </source>
</evidence>
<dbReference type="Pfam" id="PF00196">
    <property type="entry name" value="GerE"/>
    <property type="match status" value="1"/>
</dbReference>
<dbReference type="InterPro" id="IPR058245">
    <property type="entry name" value="NreC/VraR/RcsB-like_REC"/>
</dbReference>
<dbReference type="RefSeq" id="WP_433994232.1">
    <property type="nucleotide sequence ID" value="NZ_FNTI01000001.1"/>
</dbReference>
<evidence type="ECO:0000259" key="4">
    <source>
        <dbReference type="PROSITE" id="PS50110"/>
    </source>
</evidence>
<evidence type="ECO:0000256" key="2">
    <source>
        <dbReference type="ARBA" id="ARBA00023125"/>
    </source>
</evidence>
<dbReference type="EMBL" id="FNTI01000001">
    <property type="protein sequence ID" value="SEC48675.1"/>
    <property type="molecule type" value="Genomic_DNA"/>
</dbReference>
<organism evidence="5 6">
    <name type="scientific">Bradyrhizobium lablabi</name>
    <dbReference type="NCBI Taxonomy" id="722472"/>
    <lineage>
        <taxon>Bacteria</taxon>
        <taxon>Pseudomonadati</taxon>
        <taxon>Pseudomonadota</taxon>
        <taxon>Alphaproteobacteria</taxon>
        <taxon>Hyphomicrobiales</taxon>
        <taxon>Nitrobacteraceae</taxon>
        <taxon>Bradyrhizobium</taxon>
    </lineage>
</organism>
<accession>A0A1H4SWS4</accession>
<dbReference type="InterPro" id="IPR001789">
    <property type="entry name" value="Sig_transdc_resp-reg_receiver"/>
</dbReference>
<reference evidence="5 6" key="1">
    <citation type="submission" date="2016-10" db="EMBL/GenBank/DDBJ databases">
        <authorList>
            <person name="de Groot N.N."/>
        </authorList>
    </citation>
    <scope>NUCLEOTIDE SEQUENCE [LARGE SCALE GENOMIC DNA]</scope>
    <source>
        <strain evidence="5 6">GAS522</strain>
    </source>
</reference>
<dbReference type="SUPFAM" id="SSF52172">
    <property type="entry name" value="CheY-like"/>
    <property type="match status" value="1"/>
</dbReference>
<dbReference type="Pfam" id="PF00072">
    <property type="entry name" value="Response_reg"/>
    <property type="match status" value="1"/>
</dbReference>
<dbReference type="CDD" id="cd17535">
    <property type="entry name" value="REC_NarL-like"/>
    <property type="match status" value="1"/>
</dbReference>
<dbReference type="AlphaFoldDB" id="A0A1H4SWS4"/>
<keyword evidence="2" id="KW-0238">DNA-binding</keyword>
<keyword evidence="1 3" id="KW-0597">Phosphoprotein</keyword>
<dbReference type="SMART" id="SM00448">
    <property type="entry name" value="REC"/>
    <property type="match status" value="1"/>
</dbReference>
<dbReference type="Proteomes" id="UP000183208">
    <property type="component" value="Unassembled WGS sequence"/>
</dbReference>
<sequence length="216" mass="23200">MRINVLIADSCPVVVQGLRKALGAQRNFKIVACCSDGMSCIEAIGNLRPDIAVLDISMPGLTGLELLSIVSSEGFSTRVVFFTASVEDSELVELAAAGAYGVIQKNAALEFLVKSLQQVADGQRLFPLPCSDQVSREQSAVTAALTNREHQIMCLVSEGLSNKEIAVDSILATVPSRCISITSMRSWKSATGQRWQRSLSPKNQILQTTKRALASS</sequence>
<dbReference type="PROSITE" id="PS50110">
    <property type="entry name" value="RESPONSE_REGULATORY"/>
    <property type="match status" value="1"/>
</dbReference>
<dbReference type="InterPro" id="IPR000792">
    <property type="entry name" value="Tscrpt_reg_LuxR_C"/>
</dbReference>
<evidence type="ECO:0000256" key="3">
    <source>
        <dbReference type="PROSITE-ProRule" id="PRU00169"/>
    </source>
</evidence>
<dbReference type="Gene3D" id="3.40.50.2300">
    <property type="match status" value="1"/>
</dbReference>
<evidence type="ECO:0000313" key="6">
    <source>
        <dbReference type="Proteomes" id="UP000183208"/>
    </source>
</evidence>
<dbReference type="PANTHER" id="PTHR45566">
    <property type="entry name" value="HTH-TYPE TRANSCRIPTIONAL REGULATOR YHJB-RELATED"/>
    <property type="match status" value="1"/>
</dbReference>
<dbReference type="InterPro" id="IPR011006">
    <property type="entry name" value="CheY-like_superfamily"/>
</dbReference>
<dbReference type="InterPro" id="IPR016032">
    <property type="entry name" value="Sig_transdc_resp-reg_C-effctor"/>
</dbReference>
<dbReference type="GO" id="GO:0000160">
    <property type="term" value="P:phosphorelay signal transduction system"/>
    <property type="evidence" value="ECO:0007669"/>
    <property type="project" value="InterPro"/>
</dbReference>
<feature type="modified residue" description="4-aspartylphosphate" evidence="3">
    <location>
        <position position="55"/>
    </location>
</feature>
<gene>
    <name evidence="5" type="ORF">SAMN05444171_1529</name>
</gene>
<dbReference type="GO" id="GO:0006355">
    <property type="term" value="P:regulation of DNA-templated transcription"/>
    <property type="evidence" value="ECO:0007669"/>
    <property type="project" value="InterPro"/>
</dbReference>